<dbReference type="PANTHER" id="PTHR43798">
    <property type="entry name" value="MONOACYLGLYCEROL LIPASE"/>
    <property type="match status" value="1"/>
</dbReference>
<reference evidence="6" key="1">
    <citation type="submission" date="2017-02" db="EMBL/GenBank/DDBJ databases">
        <authorList>
            <person name="Varghese N."/>
            <person name="Submissions S."/>
        </authorList>
    </citation>
    <scope>NUCLEOTIDE SEQUENCE [LARGE SCALE GENOMIC DNA]</scope>
    <source>
        <strain evidence="6">DSM 22720</strain>
    </source>
</reference>
<dbReference type="GO" id="GO:0006508">
    <property type="term" value="P:proteolysis"/>
    <property type="evidence" value="ECO:0007669"/>
    <property type="project" value="InterPro"/>
</dbReference>
<evidence type="ECO:0000259" key="4">
    <source>
        <dbReference type="Pfam" id="PF12697"/>
    </source>
</evidence>
<organism evidence="5 6">
    <name type="scientific">Enterovibrio nigricans DSM 22720</name>
    <dbReference type="NCBI Taxonomy" id="1121868"/>
    <lineage>
        <taxon>Bacteria</taxon>
        <taxon>Pseudomonadati</taxon>
        <taxon>Pseudomonadota</taxon>
        <taxon>Gammaproteobacteria</taxon>
        <taxon>Vibrionales</taxon>
        <taxon>Vibrionaceae</taxon>
        <taxon>Enterovibrio</taxon>
    </lineage>
</organism>
<comment type="similarity">
    <text evidence="1">Belongs to the peptidase S33 family.</text>
</comment>
<protein>
    <submittedName>
        <fullName evidence="5">Pimeloyl-ACP methyl ester carboxylesterase</fullName>
    </submittedName>
</protein>
<dbReference type="Gene3D" id="3.40.50.1820">
    <property type="entry name" value="alpha/beta hydrolase"/>
    <property type="match status" value="1"/>
</dbReference>
<dbReference type="GO" id="GO:0008233">
    <property type="term" value="F:peptidase activity"/>
    <property type="evidence" value="ECO:0007669"/>
    <property type="project" value="InterPro"/>
</dbReference>
<dbReference type="Proteomes" id="UP000190162">
    <property type="component" value="Unassembled WGS sequence"/>
</dbReference>
<evidence type="ECO:0000256" key="1">
    <source>
        <dbReference type="ARBA" id="ARBA00010088"/>
    </source>
</evidence>
<dbReference type="EMBL" id="FUXU01000082">
    <property type="protein sequence ID" value="SKA65858.1"/>
    <property type="molecule type" value="Genomic_DNA"/>
</dbReference>
<dbReference type="InterPro" id="IPR050266">
    <property type="entry name" value="AB_hydrolase_sf"/>
</dbReference>
<evidence type="ECO:0000256" key="3">
    <source>
        <dbReference type="SAM" id="SignalP"/>
    </source>
</evidence>
<accession>A0A1T4VLW2</accession>
<dbReference type="PRINTS" id="PR00111">
    <property type="entry name" value="ABHYDROLASE"/>
</dbReference>
<keyword evidence="3" id="KW-0732">Signal</keyword>
<feature type="domain" description="AB hydrolase-1" evidence="4">
    <location>
        <begin position="47"/>
        <end position="241"/>
    </location>
</feature>
<dbReference type="AlphaFoldDB" id="A0A1T4VLW2"/>
<dbReference type="PRINTS" id="PR00793">
    <property type="entry name" value="PROAMNOPTASE"/>
</dbReference>
<dbReference type="PANTHER" id="PTHR43798:SF33">
    <property type="entry name" value="HYDROLASE, PUTATIVE (AFU_ORTHOLOGUE AFUA_2G14860)-RELATED"/>
    <property type="match status" value="1"/>
</dbReference>
<evidence type="ECO:0000313" key="5">
    <source>
        <dbReference type="EMBL" id="SKA65858.1"/>
    </source>
</evidence>
<dbReference type="InterPro" id="IPR000073">
    <property type="entry name" value="AB_hydrolase_1"/>
</dbReference>
<keyword evidence="2" id="KW-0378">Hydrolase</keyword>
<dbReference type="InterPro" id="IPR002410">
    <property type="entry name" value="Peptidase_S33"/>
</dbReference>
<sequence>MRRFRIFSILLISVLGLQTASATPVMDEAATPIVIKQGGNNKSDVRVIFIHGSPGSKEAYDDYLKHEALQQAELISVDRLGFGESRTPVETSIRRQAMAIVPLIENGDKRTYLVGHSLGGPIALQAALIVPDKVSGLLLIASAFDPEMENPKWYNYLADTLVGKWILPEDMNRSNEEMMVLEGELSKLSSQNWKTLKMPIVLLHGKDDDIADPRNSLFAKKKLHDGVELKILPDEGHFVLWQNVPILVNEIKVLIGM</sequence>
<feature type="signal peptide" evidence="3">
    <location>
        <begin position="1"/>
        <end position="22"/>
    </location>
</feature>
<dbReference type="Pfam" id="PF12697">
    <property type="entry name" value="Abhydrolase_6"/>
    <property type="match status" value="1"/>
</dbReference>
<dbReference type="OrthoDB" id="9779853at2"/>
<name>A0A1T4VLW2_9GAMM</name>
<evidence type="ECO:0000313" key="6">
    <source>
        <dbReference type="Proteomes" id="UP000190162"/>
    </source>
</evidence>
<dbReference type="GO" id="GO:0016020">
    <property type="term" value="C:membrane"/>
    <property type="evidence" value="ECO:0007669"/>
    <property type="project" value="TreeGrafter"/>
</dbReference>
<dbReference type="InterPro" id="IPR029058">
    <property type="entry name" value="AB_hydrolase_fold"/>
</dbReference>
<feature type="chain" id="PRO_5013386843" evidence="3">
    <location>
        <begin position="23"/>
        <end position="257"/>
    </location>
</feature>
<evidence type="ECO:0000256" key="2">
    <source>
        <dbReference type="ARBA" id="ARBA00022801"/>
    </source>
</evidence>
<dbReference type="SUPFAM" id="SSF53474">
    <property type="entry name" value="alpha/beta-Hydrolases"/>
    <property type="match status" value="1"/>
</dbReference>
<dbReference type="RefSeq" id="WP_078754148.1">
    <property type="nucleotide sequence ID" value="NZ_FUXU01000082.1"/>
</dbReference>
<gene>
    <name evidence="5" type="ORF">SAMN02745132_04011</name>
</gene>
<proteinExistence type="inferred from homology"/>
<keyword evidence="6" id="KW-1185">Reference proteome</keyword>